<feature type="region of interest" description="Disordered" evidence="1">
    <location>
        <begin position="206"/>
        <end position="225"/>
    </location>
</feature>
<organism evidence="2 3">
    <name type="scientific">Crucibulum laeve</name>
    <dbReference type="NCBI Taxonomy" id="68775"/>
    <lineage>
        <taxon>Eukaryota</taxon>
        <taxon>Fungi</taxon>
        <taxon>Dikarya</taxon>
        <taxon>Basidiomycota</taxon>
        <taxon>Agaricomycotina</taxon>
        <taxon>Agaricomycetes</taxon>
        <taxon>Agaricomycetidae</taxon>
        <taxon>Agaricales</taxon>
        <taxon>Agaricineae</taxon>
        <taxon>Nidulariaceae</taxon>
        <taxon>Crucibulum</taxon>
    </lineage>
</organism>
<dbReference type="Proteomes" id="UP000308652">
    <property type="component" value="Unassembled WGS sequence"/>
</dbReference>
<feature type="region of interest" description="Disordered" evidence="1">
    <location>
        <begin position="453"/>
        <end position="501"/>
    </location>
</feature>
<dbReference type="AlphaFoldDB" id="A0A5C3LS98"/>
<dbReference type="EMBL" id="ML213621">
    <property type="protein sequence ID" value="TFK35467.1"/>
    <property type="molecule type" value="Genomic_DNA"/>
</dbReference>
<feature type="region of interest" description="Disordered" evidence="1">
    <location>
        <begin position="1"/>
        <end position="195"/>
    </location>
</feature>
<accession>A0A5C3LS98</accession>
<feature type="region of interest" description="Disordered" evidence="1">
    <location>
        <begin position="259"/>
        <end position="294"/>
    </location>
</feature>
<name>A0A5C3LS98_9AGAR</name>
<evidence type="ECO:0000313" key="3">
    <source>
        <dbReference type="Proteomes" id="UP000308652"/>
    </source>
</evidence>
<evidence type="ECO:0000256" key="1">
    <source>
        <dbReference type="SAM" id="MobiDB-lite"/>
    </source>
</evidence>
<proteinExistence type="predicted"/>
<protein>
    <submittedName>
        <fullName evidence="2">Uncharacterized protein</fullName>
    </submittedName>
</protein>
<gene>
    <name evidence="2" type="ORF">BDQ12DRAFT_714699</name>
</gene>
<feature type="compositionally biased region" description="Low complexity" evidence="1">
    <location>
        <begin position="274"/>
        <end position="293"/>
    </location>
</feature>
<reference evidence="2 3" key="1">
    <citation type="journal article" date="2019" name="Nat. Ecol. Evol.">
        <title>Megaphylogeny resolves global patterns of mushroom evolution.</title>
        <authorList>
            <person name="Varga T."/>
            <person name="Krizsan K."/>
            <person name="Foldi C."/>
            <person name="Dima B."/>
            <person name="Sanchez-Garcia M."/>
            <person name="Sanchez-Ramirez S."/>
            <person name="Szollosi G.J."/>
            <person name="Szarkandi J.G."/>
            <person name="Papp V."/>
            <person name="Albert L."/>
            <person name="Andreopoulos W."/>
            <person name="Angelini C."/>
            <person name="Antonin V."/>
            <person name="Barry K.W."/>
            <person name="Bougher N.L."/>
            <person name="Buchanan P."/>
            <person name="Buyck B."/>
            <person name="Bense V."/>
            <person name="Catcheside P."/>
            <person name="Chovatia M."/>
            <person name="Cooper J."/>
            <person name="Damon W."/>
            <person name="Desjardin D."/>
            <person name="Finy P."/>
            <person name="Geml J."/>
            <person name="Haridas S."/>
            <person name="Hughes K."/>
            <person name="Justo A."/>
            <person name="Karasinski D."/>
            <person name="Kautmanova I."/>
            <person name="Kiss B."/>
            <person name="Kocsube S."/>
            <person name="Kotiranta H."/>
            <person name="LaButti K.M."/>
            <person name="Lechner B.E."/>
            <person name="Liimatainen K."/>
            <person name="Lipzen A."/>
            <person name="Lukacs Z."/>
            <person name="Mihaltcheva S."/>
            <person name="Morgado L.N."/>
            <person name="Niskanen T."/>
            <person name="Noordeloos M.E."/>
            <person name="Ohm R.A."/>
            <person name="Ortiz-Santana B."/>
            <person name="Ovrebo C."/>
            <person name="Racz N."/>
            <person name="Riley R."/>
            <person name="Savchenko A."/>
            <person name="Shiryaev A."/>
            <person name="Soop K."/>
            <person name="Spirin V."/>
            <person name="Szebenyi C."/>
            <person name="Tomsovsky M."/>
            <person name="Tulloss R.E."/>
            <person name="Uehling J."/>
            <person name="Grigoriev I.V."/>
            <person name="Vagvolgyi C."/>
            <person name="Papp T."/>
            <person name="Martin F.M."/>
            <person name="Miettinen O."/>
            <person name="Hibbett D.S."/>
            <person name="Nagy L.G."/>
        </authorList>
    </citation>
    <scope>NUCLEOTIDE SEQUENCE [LARGE SCALE GENOMIC DNA]</scope>
    <source>
        <strain evidence="2 3">CBS 166.37</strain>
    </source>
</reference>
<feature type="compositionally biased region" description="Polar residues" evidence="1">
    <location>
        <begin position="206"/>
        <end position="215"/>
    </location>
</feature>
<feature type="compositionally biased region" description="Polar residues" evidence="1">
    <location>
        <begin position="453"/>
        <end position="463"/>
    </location>
</feature>
<feature type="compositionally biased region" description="Low complexity" evidence="1">
    <location>
        <begin position="29"/>
        <end position="40"/>
    </location>
</feature>
<feature type="compositionally biased region" description="Low complexity" evidence="1">
    <location>
        <begin position="52"/>
        <end position="69"/>
    </location>
</feature>
<feature type="compositionally biased region" description="Polar residues" evidence="1">
    <location>
        <begin position="104"/>
        <end position="120"/>
    </location>
</feature>
<evidence type="ECO:0000313" key="2">
    <source>
        <dbReference type="EMBL" id="TFK35467.1"/>
    </source>
</evidence>
<keyword evidence="3" id="KW-1185">Reference proteome</keyword>
<sequence>MMSTRLNVIDHGPATDDASGDELESHGISSYSSSSSSSPSTRATQVFVLRVSNGESSPSEAASSDSQGSGDDGNHSLHSLPGLNASISEEQTHDGLEVLPEAQSEIQVQNEVQGEPQPQLQPYAEDERHPQAAEAQPHNPVQLQFSASARADDVQDTEVASGVTRPQEFSDAQDLSGHHPPPSTPANQSLTRIPIDFPVDSLVDSLQSQVRSQPQFEGEGERSWSQMAQAEEVSLVEEEISRFSFEATVAAVNASPHCTHASQFHPDDSQTQVDTTSSDIDTAQSQTDTSQSSFEARSYISRGTQGLYVQPNRNFVTTSAQDVSGMLQETGTTLPSAEDFVVVDRQASAALQHFQHQPLVQNHPRQGADLDTPEELPEHVDNLVQEHDEDMLQEEGARTFEDIDSGEHTDIPQEDPLLHSGILTTTPEAVADSSGIQNASLVSSAIGTSYPLSQPNAPSSLQHLDSADDVADSLLTGVAPSPPKTPEAFDDSVYNDVPGSY</sequence>